<reference evidence="1 2" key="1">
    <citation type="journal article" date="2024" name="J Genomics">
        <title>Draft genome sequencing and assembly of Favolaschia claudopus CIRM-BRFM 2984 isolated from oak limbs.</title>
        <authorList>
            <person name="Navarro D."/>
            <person name="Drula E."/>
            <person name="Chaduli D."/>
            <person name="Cazenave R."/>
            <person name="Ahrendt S."/>
            <person name="Wang J."/>
            <person name="Lipzen A."/>
            <person name="Daum C."/>
            <person name="Barry K."/>
            <person name="Grigoriev I.V."/>
            <person name="Favel A."/>
            <person name="Rosso M.N."/>
            <person name="Martin F."/>
        </authorList>
    </citation>
    <scope>NUCLEOTIDE SEQUENCE [LARGE SCALE GENOMIC DNA]</scope>
    <source>
        <strain evidence="1 2">CIRM-BRFM 2984</strain>
    </source>
</reference>
<organism evidence="1 2">
    <name type="scientific">Favolaschia claudopus</name>
    <dbReference type="NCBI Taxonomy" id="2862362"/>
    <lineage>
        <taxon>Eukaryota</taxon>
        <taxon>Fungi</taxon>
        <taxon>Dikarya</taxon>
        <taxon>Basidiomycota</taxon>
        <taxon>Agaricomycotina</taxon>
        <taxon>Agaricomycetes</taxon>
        <taxon>Agaricomycetidae</taxon>
        <taxon>Agaricales</taxon>
        <taxon>Marasmiineae</taxon>
        <taxon>Mycenaceae</taxon>
        <taxon>Favolaschia</taxon>
    </lineage>
</organism>
<evidence type="ECO:0000313" key="2">
    <source>
        <dbReference type="Proteomes" id="UP001362999"/>
    </source>
</evidence>
<proteinExistence type="predicted"/>
<evidence type="ECO:0008006" key="3">
    <source>
        <dbReference type="Google" id="ProtNLM"/>
    </source>
</evidence>
<accession>A0AAW0ATW7</accession>
<comment type="caution">
    <text evidence="1">The sequence shown here is derived from an EMBL/GenBank/DDBJ whole genome shotgun (WGS) entry which is preliminary data.</text>
</comment>
<keyword evidence="2" id="KW-1185">Reference proteome</keyword>
<dbReference type="EMBL" id="JAWWNJ010000049">
    <property type="protein sequence ID" value="KAK7016845.1"/>
    <property type="molecule type" value="Genomic_DNA"/>
</dbReference>
<dbReference type="Proteomes" id="UP001362999">
    <property type="component" value="Unassembled WGS sequence"/>
</dbReference>
<gene>
    <name evidence="1" type="ORF">R3P38DRAFT_1328982</name>
</gene>
<evidence type="ECO:0000313" key="1">
    <source>
        <dbReference type="EMBL" id="KAK7016845.1"/>
    </source>
</evidence>
<protein>
    <recommendedName>
        <fullName evidence="3">Secreted protein</fullName>
    </recommendedName>
</protein>
<dbReference type="AlphaFoldDB" id="A0AAW0ATW7"/>
<name>A0AAW0ATW7_9AGAR</name>
<sequence length="84" mass="9343">MSAPNLLLPRSLRSSMVWLTSSWRIVTACSAHPLEREMENSLDSLPQEVISITWIQESHYGVPHIGRSGPIPVPGGFFIPILPH</sequence>